<evidence type="ECO:0000256" key="4">
    <source>
        <dbReference type="ARBA" id="ARBA00022679"/>
    </source>
</evidence>
<comment type="catalytic activity">
    <reaction evidence="12">
        <text>(13S,14S)-epoxy-(4Z,7Z,9E,11E,16Z,19Z)-docosahexaenoate + glutathione = (13R)-S-glutathionyl-(14S)-hydroxy-(4Z,7Z,9E,11E,16Z,19Z)-docosahexaenoate</text>
        <dbReference type="Rhea" id="RHEA:53508"/>
        <dbReference type="ChEBI" id="CHEBI:57925"/>
        <dbReference type="ChEBI" id="CHEBI:131958"/>
        <dbReference type="ChEBI" id="CHEBI:137407"/>
    </reaction>
    <physiologicalReaction direction="left-to-right" evidence="12">
        <dbReference type="Rhea" id="RHEA:53509"/>
    </physiologicalReaction>
</comment>
<evidence type="ECO:0000256" key="10">
    <source>
        <dbReference type="ARBA" id="ARBA00023239"/>
    </source>
</evidence>
<dbReference type="STRING" id="8496.A0A151M769"/>
<evidence type="ECO:0000256" key="6">
    <source>
        <dbReference type="ARBA" id="ARBA00022751"/>
    </source>
</evidence>
<dbReference type="InterPro" id="IPR050997">
    <property type="entry name" value="MAPEG"/>
</dbReference>
<evidence type="ECO:0000256" key="19">
    <source>
        <dbReference type="ARBA" id="ARBA00045217"/>
    </source>
</evidence>
<keyword evidence="4" id="KW-0808">Transferase</keyword>
<keyword evidence="6" id="KW-0434">Leukotriene biosynthesis</keyword>
<comment type="similarity">
    <text evidence="2">Belongs to the MAPEG family.</text>
</comment>
<dbReference type="EC" id="4.4.1.20" evidence="15"/>
<evidence type="ECO:0000256" key="2">
    <source>
        <dbReference type="ARBA" id="ARBA00010459"/>
    </source>
</evidence>
<dbReference type="GO" id="GO:0019370">
    <property type="term" value="P:leukotriene biosynthetic process"/>
    <property type="evidence" value="ECO:0007669"/>
    <property type="project" value="UniProtKB-KW"/>
</dbReference>
<feature type="transmembrane region" description="Helical" evidence="22">
    <location>
        <begin position="59"/>
        <end position="88"/>
    </location>
</feature>
<keyword evidence="24" id="KW-1185">Reference proteome</keyword>
<evidence type="ECO:0000256" key="12">
    <source>
        <dbReference type="ARBA" id="ARBA00036460"/>
    </source>
</evidence>
<feature type="transmembrane region" description="Helical" evidence="22">
    <location>
        <begin position="114"/>
        <end position="133"/>
    </location>
</feature>
<evidence type="ECO:0000256" key="14">
    <source>
        <dbReference type="ARBA" id="ARBA00037884"/>
    </source>
</evidence>
<keyword evidence="3" id="KW-0597">Phosphoprotein</keyword>
<evidence type="ECO:0000256" key="1">
    <source>
        <dbReference type="ARBA" id="ARBA00004477"/>
    </source>
</evidence>
<keyword evidence="10" id="KW-0456">Lyase</keyword>
<keyword evidence="5 22" id="KW-0812">Transmembrane</keyword>
<keyword evidence="11" id="KW-0539">Nucleus</keyword>
<dbReference type="PROSITE" id="PS01297">
    <property type="entry name" value="FLAP_GST2_LTC4S"/>
    <property type="match status" value="1"/>
</dbReference>
<keyword evidence="8 22" id="KW-1133">Transmembrane helix</keyword>
<dbReference type="InterPro" id="IPR001446">
    <property type="entry name" value="5_LipOase_AP"/>
</dbReference>
<evidence type="ECO:0000313" key="23">
    <source>
        <dbReference type="EMBL" id="KYO20378.1"/>
    </source>
</evidence>
<dbReference type="SUPFAM" id="SSF161084">
    <property type="entry name" value="MAPEG domain-like"/>
    <property type="match status" value="1"/>
</dbReference>
<accession>A0A151M769</accession>
<comment type="subcellular location">
    <subcellularLocation>
        <location evidence="1">Endoplasmic reticulum membrane</location>
        <topology evidence="1">Multi-pass membrane protein</topology>
    </subcellularLocation>
    <subcellularLocation>
        <location evidence="13">Nucleus outer membrane</location>
        <topology evidence="13">Multi-pass membrane protein</topology>
    </subcellularLocation>
</comment>
<comment type="catalytic activity">
    <reaction evidence="21">
        <text>leukotriene C4 = leukotriene A4 + glutathione</text>
        <dbReference type="Rhea" id="RHEA:17617"/>
        <dbReference type="ChEBI" id="CHEBI:57463"/>
        <dbReference type="ChEBI" id="CHEBI:57925"/>
        <dbReference type="ChEBI" id="CHEBI:57973"/>
        <dbReference type="EC" id="4.4.1.20"/>
    </reaction>
    <physiologicalReaction direction="right-to-left" evidence="21">
        <dbReference type="Rhea" id="RHEA:17619"/>
    </physiologicalReaction>
</comment>
<evidence type="ECO:0000256" key="17">
    <source>
        <dbReference type="ARBA" id="ARBA00041224"/>
    </source>
</evidence>
<name>A0A151M769_ALLMI</name>
<dbReference type="InterPro" id="IPR018295">
    <property type="entry name" value="FLAP/GST2/LTC4S_CS"/>
</dbReference>
<dbReference type="Proteomes" id="UP000050525">
    <property type="component" value="Unassembled WGS sequence"/>
</dbReference>
<dbReference type="EMBL" id="AKHW03006437">
    <property type="protein sequence ID" value="KYO20378.1"/>
    <property type="molecule type" value="Genomic_DNA"/>
</dbReference>
<protein>
    <recommendedName>
        <fullName evidence="16">Leukotriene C4 synthase</fullName>
        <ecNumber evidence="15">4.4.1.20</ecNumber>
    </recommendedName>
    <alternativeName>
        <fullName evidence="18">Glutathione S-transferase LTC4</fullName>
    </alternativeName>
    <alternativeName>
        <fullName evidence="17">Leukotriene-C(4) synthase</fullName>
    </alternativeName>
</protein>
<evidence type="ECO:0000256" key="15">
    <source>
        <dbReference type="ARBA" id="ARBA00039056"/>
    </source>
</evidence>
<evidence type="ECO:0000256" key="13">
    <source>
        <dbReference type="ARBA" id="ARBA00037823"/>
    </source>
</evidence>
<dbReference type="InterPro" id="IPR023352">
    <property type="entry name" value="MAPEG-like_dom_sf"/>
</dbReference>
<evidence type="ECO:0000256" key="7">
    <source>
        <dbReference type="ARBA" id="ARBA00022824"/>
    </source>
</evidence>
<dbReference type="GO" id="GO:0005789">
    <property type="term" value="C:endoplasmic reticulum membrane"/>
    <property type="evidence" value="ECO:0007669"/>
    <property type="project" value="UniProtKB-SubCell"/>
</dbReference>
<dbReference type="PANTHER" id="PTHR10250:SF4">
    <property type="entry name" value="LEUKOTRIENE C4 SYNTHASE"/>
    <property type="match status" value="1"/>
</dbReference>
<proteinExistence type="inferred from homology"/>
<dbReference type="InterPro" id="IPR001129">
    <property type="entry name" value="Membr-assoc_MAPEG"/>
</dbReference>
<gene>
    <name evidence="23" type="primary">LTC4S</name>
    <name evidence="23" type="ORF">Y1Q_0010893</name>
</gene>
<keyword evidence="9 22" id="KW-0472">Membrane</keyword>
<dbReference type="PANTHER" id="PTHR10250">
    <property type="entry name" value="MICROSOMAL GLUTATHIONE S-TRANSFERASE"/>
    <property type="match status" value="1"/>
</dbReference>
<dbReference type="GO" id="GO:0004602">
    <property type="term" value="F:glutathione peroxidase activity"/>
    <property type="evidence" value="ECO:0007669"/>
    <property type="project" value="TreeGrafter"/>
</dbReference>
<sequence length="151" mass="17104">MLDKIALLAAVTILGVLEQAYFALQVISARRKYKVSPPCVMGPPEFERVFRAQINCSEYFPIFVSVLWVAGVFFHQGAAAACGLLYLYSRYQYFRGYALAAHARLGPMHFSTRVLWILIGMAIVGLLIHFLSLRPLLLRQDLLSKLHRFQG</sequence>
<evidence type="ECO:0000256" key="8">
    <source>
        <dbReference type="ARBA" id="ARBA00022989"/>
    </source>
</evidence>
<evidence type="ECO:0000256" key="22">
    <source>
        <dbReference type="SAM" id="Phobius"/>
    </source>
</evidence>
<dbReference type="GO" id="GO:0004364">
    <property type="term" value="F:glutathione transferase activity"/>
    <property type="evidence" value="ECO:0007669"/>
    <property type="project" value="TreeGrafter"/>
</dbReference>
<comment type="caution">
    <text evidence="23">The sequence shown here is derived from an EMBL/GenBank/DDBJ whole genome shotgun (WGS) entry which is preliminary data.</text>
</comment>
<organism evidence="23 24">
    <name type="scientific">Alligator mississippiensis</name>
    <name type="common">American alligator</name>
    <dbReference type="NCBI Taxonomy" id="8496"/>
    <lineage>
        <taxon>Eukaryota</taxon>
        <taxon>Metazoa</taxon>
        <taxon>Chordata</taxon>
        <taxon>Craniata</taxon>
        <taxon>Vertebrata</taxon>
        <taxon>Euteleostomi</taxon>
        <taxon>Archelosauria</taxon>
        <taxon>Archosauria</taxon>
        <taxon>Crocodylia</taxon>
        <taxon>Alligatoridae</taxon>
        <taxon>Alligatorinae</taxon>
        <taxon>Alligator</taxon>
    </lineage>
</organism>
<reference evidence="23 24" key="1">
    <citation type="journal article" date="2012" name="Genome Biol.">
        <title>Sequencing three crocodilian genomes to illuminate the evolution of archosaurs and amniotes.</title>
        <authorList>
            <person name="St John J.A."/>
            <person name="Braun E.L."/>
            <person name="Isberg S.R."/>
            <person name="Miles L.G."/>
            <person name="Chong A.Y."/>
            <person name="Gongora J."/>
            <person name="Dalzell P."/>
            <person name="Moran C."/>
            <person name="Bed'hom B."/>
            <person name="Abzhanov A."/>
            <person name="Burgess S.C."/>
            <person name="Cooksey A.M."/>
            <person name="Castoe T.A."/>
            <person name="Crawford N.G."/>
            <person name="Densmore L.D."/>
            <person name="Drew J.C."/>
            <person name="Edwards S.V."/>
            <person name="Faircloth B.C."/>
            <person name="Fujita M.K."/>
            <person name="Greenwold M.J."/>
            <person name="Hoffmann F.G."/>
            <person name="Howard J.M."/>
            <person name="Iguchi T."/>
            <person name="Janes D.E."/>
            <person name="Khan S.Y."/>
            <person name="Kohno S."/>
            <person name="de Koning A.J."/>
            <person name="Lance S.L."/>
            <person name="McCarthy F.M."/>
            <person name="McCormack J.E."/>
            <person name="Merchant M.E."/>
            <person name="Peterson D.G."/>
            <person name="Pollock D.D."/>
            <person name="Pourmand N."/>
            <person name="Raney B.J."/>
            <person name="Roessler K.A."/>
            <person name="Sanford J.R."/>
            <person name="Sawyer R.H."/>
            <person name="Schmidt C.J."/>
            <person name="Triplett E.W."/>
            <person name="Tuberville T.D."/>
            <person name="Venegas-Anaya M."/>
            <person name="Howard J.T."/>
            <person name="Jarvis E.D."/>
            <person name="Guillette L.J.Jr."/>
            <person name="Glenn T.C."/>
            <person name="Green R.E."/>
            <person name="Ray D.A."/>
        </authorList>
    </citation>
    <scope>NUCLEOTIDE SEQUENCE [LARGE SCALE GENOMIC DNA]</scope>
    <source>
        <strain evidence="23">KSC_2009_1</strain>
    </source>
</reference>
<dbReference type="GO" id="GO:0005640">
    <property type="term" value="C:nuclear outer membrane"/>
    <property type="evidence" value="ECO:0007669"/>
    <property type="project" value="UniProtKB-SubCell"/>
</dbReference>
<evidence type="ECO:0000256" key="9">
    <source>
        <dbReference type="ARBA" id="ARBA00023136"/>
    </source>
</evidence>
<evidence type="ECO:0000256" key="21">
    <source>
        <dbReference type="ARBA" id="ARBA00049298"/>
    </source>
</evidence>
<evidence type="ECO:0000256" key="3">
    <source>
        <dbReference type="ARBA" id="ARBA00022553"/>
    </source>
</evidence>
<dbReference type="GO" id="GO:0008047">
    <property type="term" value="F:enzyme activator activity"/>
    <property type="evidence" value="ECO:0007669"/>
    <property type="project" value="InterPro"/>
</dbReference>
<evidence type="ECO:0000313" key="24">
    <source>
        <dbReference type="Proteomes" id="UP000050525"/>
    </source>
</evidence>
<comment type="function">
    <text evidence="19">Catalyzes the conjugation of leukotriene A4 with reduced glutathione (GSH) to form leukotriene C4 with high specificity. Can also catalyze the transfer of a glutathionyl group from glutathione (GSH) to 13(S),14(S)-epoxy-docosahexaenoic acid to form maresin conjugate in tissue regeneration 1 (MCTR1), a bioactive lipid mediator that possess potent anti-inflammatory and proresolving actions.</text>
</comment>
<dbReference type="Pfam" id="PF01124">
    <property type="entry name" value="MAPEG"/>
    <property type="match status" value="1"/>
</dbReference>
<evidence type="ECO:0000256" key="20">
    <source>
        <dbReference type="ARBA" id="ARBA00046493"/>
    </source>
</evidence>
<evidence type="ECO:0000256" key="18">
    <source>
        <dbReference type="ARBA" id="ARBA00041943"/>
    </source>
</evidence>
<keyword evidence="7" id="KW-0256">Endoplasmic reticulum</keyword>
<evidence type="ECO:0000256" key="11">
    <source>
        <dbReference type="ARBA" id="ARBA00023242"/>
    </source>
</evidence>
<evidence type="ECO:0000256" key="5">
    <source>
        <dbReference type="ARBA" id="ARBA00022692"/>
    </source>
</evidence>
<dbReference type="AlphaFoldDB" id="A0A151M769"/>
<dbReference type="PRINTS" id="PR00488">
    <property type="entry name" value="5LPOXGNASEAP"/>
</dbReference>
<dbReference type="Gene3D" id="1.20.120.550">
    <property type="entry name" value="Membrane associated eicosanoid/glutathione metabolism-like domain"/>
    <property type="match status" value="1"/>
</dbReference>
<dbReference type="FunFam" id="1.20.120.550:FF:000003">
    <property type="entry name" value="Leukotriene C4 synthase"/>
    <property type="match status" value="1"/>
</dbReference>
<comment type="subunit">
    <text evidence="20">Homotrimer. Interacts with ALOX5AP and ALOX5.</text>
</comment>
<evidence type="ECO:0000256" key="16">
    <source>
        <dbReference type="ARBA" id="ARBA00039419"/>
    </source>
</evidence>
<dbReference type="eggNOG" id="ENOG502RZYY">
    <property type="taxonomic scope" value="Eukaryota"/>
</dbReference>
<dbReference type="GO" id="GO:0004464">
    <property type="term" value="F:leukotriene-C4 synthase activity"/>
    <property type="evidence" value="ECO:0007669"/>
    <property type="project" value="UniProtKB-EC"/>
</dbReference>
<comment type="pathway">
    <text evidence="14">Lipid metabolism; leukotriene C4 biosynthesis.</text>
</comment>